<keyword evidence="16 19" id="KW-0472">Membrane</keyword>
<evidence type="ECO:0000259" key="21">
    <source>
        <dbReference type="PROSITE" id="PS51296"/>
    </source>
</evidence>
<evidence type="ECO:0000313" key="23">
    <source>
        <dbReference type="Proteomes" id="UP001154272"/>
    </source>
</evidence>
<keyword evidence="8 19" id="KW-0812">Transmembrane</keyword>
<evidence type="ECO:0000256" key="10">
    <source>
        <dbReference type="ARBA" id="ARBA00022723"/>
    </source>
</evidence>
<keyword evidence="7" id="KW-1003">Cell membrane</keyword>
<keyword evidence="13 19" id="KW-1133">Transmembrane helix</keyword>
<dbReference type="NCBIfam" id="TIGR01416">
    <property type="entry name" value="Rieske_proteo"/>
    <property type="match status" value="1"/>
</dbReference>
<dbReference type="EMBL" id="CAMXCH010000002">
    <property type="protein sequence ID" value="CAI3936299.1"/>
    <property type="molecule type" value="Genomic_DNA"/>
</dbReference>
<dbReference type="InterPro" id="IPR006317">
    <property type="entry name" value="Ubiquinol_cyt_c_Rdtase_Fe-S-su"/>
</dbReference>
<reference evidence="22" key="1">
    <citation type="submission" date="2022-10" db="EMBL/GenBank/DDBJ databases">
        <authorList>
            <person name="Botero Cardona J."/>
        </authorList>
    </citation>
    <scope>NUCLEOTIDE SEQUENCE</scope>
    <source>
        <strain evidence="22">R-83534</strain>
    </source>
</reference>
<organism evidence="22 23">
    <name type="scientific">Commensalibacter papalotli</name>
    <name type="common">ex Botero et al. 2024</name>
    <dbReference type="NCBI Taxonomy" id="2972766"/>
    <lineage>
        <taxon>Bacteria</taxon>
        <taxon>Pseudomonadati</taxon>
        <taxon>Pseudomonadota</taxon>
        <taxon>Alphaproteobacteria</taxon>
        <taxon>Acetobacterales</taxon>
        <taxon>Acetobacteraceae</taxon>
    </lineage>
</organism>
<keyword evidence="17" id="KW-1015">Disulfide bond</keyword>
<keyword evidence="11" id="KW-1278">Translocase</keyword>
<comment type="miscellaneous">
    <text evidence="19">The Rieske protein is a high potential 2Fe-2S protein.</text>
</comment>
<feature type="domain" description="Rieske" evidence="21">
    <location>
        <begin position="94"/>
        <end position="192"/>
    </location>
</feature>
<comment type="caution">
    <text evidence="22">The sequence shown here is derived from an EMBL/GenBank/DDBJ whole genome shotgun (WGS) entry which is preliminary data.</text>
</comment>
<evidence type="ECO:0000256" key="7">
    <source>
        <dbReference type="ARBA" id="ARBA00022475"/>
    </source>
</evidence>
<keyword evidence="12 19" id="KW-0249">Electron transport</keyword>
<evidence type="ECO:0000256" key="9">
    <source>
        <dbReference type="ARBA" id="ARBA00022714"/>
    </source>
</evidence>
<keyword evidence="15" id="KW-0411">Iron-sulfur</keyword>
<accession>A0ABM9HMU7</accession>
<evidence type="ECO:0000256" key="16">
    <source>
        <dbReference type="ARBA" id="ARBA00023136"/>
    </source>
</evidence>
<evidence type="ECO:0000256" key="11">
    <source>
        <dbReference type="ARBA" id="ARBA00022967"/>
    </source>
</evidence>
<dbReference type="InterPro" id="IPR017941">
    <property type="entry name" value="Rieske_2Fe-2S"/>
</dbReference>
<sequence>MTDTPSTPTPPLLSSQNNRRSFLKLLTASSVTVGGVVVAWPFLNSLNSQNTILEHSFVDVDISSLKTGQQITVTWQGHPVFILNRPKETLQTLQDASLVSHLRDPDSKDFQQPPYTQNWHRSIHPETAVLIGVCTHLGCVPTLQLSNKMGGLYNCTCHGSRFDLAGRVYKSMPAPYNLPVPPYTYIKPNIIRIGENPKGQDFDFTKIKQL</sequence>
<comment type="catalytic activity">
    <reaction evidence="18 19">
        <text>a quinol + 2 Fe(III)-[cytochrome c](out) = a quinone + 2 Fe(II)-[cytochrome c](out) + 2 H(+)(out)</text>
        <dbReference type="Rhea" id="RHEA:11484"/>
        <dbReference type="Rhea" id="RHEA-COMP:10350"/>
        <dbReference type="Rhea" id="RHEA-COMP:14399"/>
        <dbReference type="ChEBI" id="CHEBI:15378"/>
        <dbReference type="ChEBI" id="CHEBI:24646"/>
        <dbReference type="ChEBI" id="CHEBI:29033"/>
        <dbReference type="ChEBI" id="CHEBI:29034"/>
        <dbReference type="ChEBI" id="CHEBI:132124"/>
        <dbReference type="EC" id="7.1.1.8"/>
    </reaction>
</comment>
<dbReference type="SUPFAM" id="SSF50022">
    <property type="entry name" value="ISP domain"/>
    <property type="match status" value="1"/>
</dbReference>
<evidence type="ECO:0000256" key="1">
    <source>
        <dbReference type="ARBA" id="ARBA00002444"/>
    </source>
</evidence>
<dbReference type="Pfam" id="PF10399">
    <property type="entry name" value="UCR_Fe-S_N"/>
    <property type="match status" value="1"/>
</dbReference>
<proteinExistence type="predicted"/>
<dbReference type="Gene3D" id="1.20.5.510">
    <property type="entry name" value="Single helix bin"/>
    <property type="match status" value="1"/>
</dbReference>
<keyword evidence="9" id="KW-0001">2Fe-2S</keyword>
<dbReference type="EC" id="7.1.1.8" evidence="4 19"/>
<evidence type="ECO:0000256" key="20">
    <source>
        <dbReference type="RuleBase" id="RU004497"/>
    </source>
</evidence>
<dbReference type="PROSITE" id="PS51296">
    <property type="entry name" value="RIESKE"/>
    <property type="match status" value="1"/>
</dbReference>
<evidence type="ECO:0000256" key="14">
    <source>
        <dbReference type="ARBA" id="ARBA00023004"/>
    </source>
</evidence>
<dbReference type="PRINTS" id="PR00162">
    <property type="entry name" value="RIESKE"/>
</dbReference>
<evidence type="ECO:0000256" key="3">
    <source>
        <dbReference type="ARBA" id="ARBA00011649"/>
    </source>
</evidence>
<protein>
    <recommendedName>
        <fullName evidence="5 19">Ubiquinol-cytochrome c reductase iron-sulfur subunit</fullName>
        <ecNumber evidence="4 19">7.1.1.8</ecNumber>
    </recommendedName>
</protein>
<dbReference type="PANTHER" id="PTHR10134">
    <property type="entry name" value="CYTOCHROME B-C1 COMPLEX SUBUNIT RIESKE, MITOCHONDRIAL"/>
    <property type="match status" value="1"/>
</dbReference>
<dbReference type="CDD" id="cd03470">
    <property type="entry name" value="Rieske_cytochrome_bc1"/>
    <property type="match status" value="1"/>
</dbReference>
<keyword evidence="23" id="KW-1185">Reference proteome</keyword>
<keyword evidence="6 19" id="KW-0813">Transport</keyword>
<feature type="transmembrane region" description="Helical" evidence="19">
    <location>
        <begin position="22"/>
        <end position="43"/>
    </location>
</feature>
<dbReference type="Gene3D" id="2.102.10.10">
    <property type="entry name" value="Rieske [2Fe-2S] iron-sulphur domain"/>
    <property type="match status" value="1"/>
</dbReference>
<evidence type="ECO:0000313" key="22">
    <source>
        <dbReference type="EMBL" id="CAI3936299.1"/>
    </source>
</evidence>
<dbReference type="Pfam" id="PF00355">
    <property type="entry name" value="Rieske"/>
    <property type="match status" value="1"/>
</dbReference>
<gene>
    <name evidence="22" type="ORF">R83534S58_LOCUS847</name>
</gene>
<keyword evidence="14" id="KW-0408">Iron</keyword>
<comment type="subcellular location">
    <subcellularLocation>
        <location evidence="2">Cell membrane</location>
        <topology evidence="2">Single-pass membrane protein</topology>
    </subcellularLocation>
</comment>
<comment type="function">
    <text evidence="1">Component of the ubiquinol-cytochrome c reductase complex (complex III or cytochrome b-c1 complex), which is a respiratory chain that generates an electrochemical potential coupled to ATP synthesis.</text>
</comment>
<evidence type="ECO:0000256" key="18">
    <source>
        <dbReference type="ARBA" id="ARBA00029351"/>
    </source>
</evidence>
<evidence type="ECO:0000256" key="13">
    <source>
        <dbReference type="ARBA" id="ARBA00022989"/>
    </source>
</evidence>
<evidence type="ECO:0000256" key="4">
    <source>
        <dbReference type="ARBA" id="ARBA00012951"/>
    </source>
</evidence>
<comment type="cofactor">
    <cofactor evidence="19">
        <name>[2Fe-2S] cluster</name>
        <dbReference type="ChEBI" id="CHEBI:190135"/>
    </cofactor>
    <text evidence="19">Binds 1 [2Fe-2S] cluster per subunit.</text>
</comment>
<dbReference type="InterPro" id="IPR014349">
    <property type="entry name" value="Rieske_Fe-S_prot"/>
</dbReference>
<dbReference type="Proteomes" id="UP001154272">
    <property type="component" value="Unassembled WGS sequence"/>
</dbReference>
<evidence type="ECO:0000256" key="15">
    <source>
        <dbReference type="ARBA" id="ARBA00023014"/>
    </source>
</evidence>
<dbReference type="InterPro" id="IPR019470">
    <property type="entry name" value="Ubiq_cytC_Rdtase_Fe-S_su_TAT"/>
</dbReference>
<evidence type="ECO:0000256" key="5">
    <source>
        <dbReference type="ARBA" id="ARBA00019816"/>
    </source>
</evidence>
<evidence type="ECO:0000256" key="12">
    <source>
        <dbReference type="ARBA" id="ARBA00022982"/>
    </source>
</evidence>
<dbReference type="InterPro" id="IPR036922">
    <property type="entry name" value="Rieske_2Fe-2S_sf"/>
</dbReference>
<evidence type="ECO:0000256" key="2">
    <source>
        <dbReference type="ARBA" id="ARBA00004162"/>
    </source>
</evidence>
<dbReference type="InterPro" id="IPR005805">
    <property type="entry name" value="Rieske_Fe-S_prot_C"/>
</dbReference>
<name>A0ABM9HMU7_9PROT</name>
<dbReference type="RefSeq" id="WP_282023605.1">
    <property type="nucleotide sequence ID" value="NZ_CAMXCH010000002.1"/>
</dbReference>
<keyword evidence="10" id="KW-0479">Metal-binding</keyword>
<comment type="subunit">
    <text evidence="3 20">The main subunits of complex b-c1 are: cytochrome b, cytochrome c1 and the Rieske protein.</text>
</comment>
<evidence type="ECO:0000256" key="6">
    <source>
        <dbReference type="ARBA" id="ARBA00022448"/>
    </source>
</evidence>
<evidence type="ECO:0000256" key="17">
    <source>
        <dbReference type="ARBA" id="ARBA00023157"/>
    </source>
</evidence>
<evidence type="ECO:0000256" key="8">
    <source>
        <dbReference type="ARBA" id="ARBA00022692"/>
    </source>
</evidence>
<evidence type="ECO:0000256" key="19">
    <source>
        <dbReference type="RuleBase" id="RU004494"/>
    </source>
</evidence>